<keyword evidence="3 4" id="KW-0574">Periplasm</keyword>
<keyword evidence="4" id="KW-1005">Bacterial flagellum biogenesis</keyword>
<dbReference type="Gene3D" id="3.90.1210.10">
    <property type="entry name" value="Antifreeze-like/N-acetylneuraminic acid synthase C-terminal domain"/>
    <property type="match status" value="1"/>
</dbReference>
<reference evidence="6 7" key="1">
    <citation type="submission" date="2023-07" db="EMBL/GenBank/DDBJ databases">
        <title>Sorghum-associated microbial communities from plants grown in Nebraska, USA.</title>
        <authorList>
            <person name="Schachtman D."/>
        </authorList>
    </citation>
    <scope>NUCLEOTIDE SEQUENCE [LARGE SCALE GENOMIC DNA]</scope>
    <source>
        <strain evidence="6 7">BE308</strain>
    </source>
</reference>
<dbReference type="Gene3D" id="2.30.30.760">
    <property type="match status" value="1"/>
</dbReference>
<comment type="caution">
    <text evidence="6">The sequence shown here is derived from an EMBL/GenBank/DDBJ whole genome shotgun (WGS) entry which is preliminary data.</text>
</comment>
<gene>
    <name evidence="6" type="ORF">J2X15_003866</name>
</gene>
<dbReference type="SMART" id="SM00858">
    <property type="entry name" value="SAF"/>
    <property type="match status" value="1"/>
</dbReference>
<keyword evidence="7" id="KW-1185">Reference proteome</keyword>
<dbReference type="PANTHER" id="PTHR36307">
    <property type="entry name" value="FLAGELLA BASAL BODY P-RING FORMATION PROTEIN FLGA"/>
    <property type="match status" value="1"/>
</dbReference>
<dbReference type="InterPro" id="IPR013974">
    <property type="entry name" value="SAF"/>
</dbReference>
<dbReference type="PANTHER" id="PTHR36307:SF1">
    <property type="entry name" value="FLAGELLA BASAL BODY P-RING FORMATION PROTEIN FLGA"/>
    <property type="match status" value="1"/>
</dbReference>
<evidence type="ECO:0000313" key="6">
    <source>
        <dbReference type="EMBL" id="MDR7308550.1"/>
    </source>
</evidence>
<evidence type="ECO:0000313" key="7">
    <source>
        <dbReference type="Proteomes" id="UP001268089"/>
    </source>
</evidence>
<comment type="subcellular location">
    <subcellularLocation>
        <location evidence="1 4">Periplasm</location>
    </subcellularLocation>
</comment>
<dbReference type="InterPro" id="IPR041231">
    <property type="entry name" value="FlgA_N"/>
</dbReference>
<evidence type="ECO:0000256" key="2">
    <source>
        <dbReference type="ARBA" id="ARBA00022729"/>
    </source>
</evidence>
<protein>
    <recommendedName>
        <fullName evidence="4">Flagella basal body P-ring formation protein FlgA</fullName>
    </recommendedName>
</protein>
<keyword evidence="6" id="KW-0966">Cell projection</keyword>
<comment type="similarity">
    <text evidence="4">Belongs to the FlgA family.</text>
</comment>
<name>A0ABU1ZSN6_9BURK</name>
<dbReference type="InterPro" id="IPR017585">
    <property type="entry name" value="SAF_FlgA"/>
</dbReference>
<evidence type="ECO:0000259" key="5">
    <source>
        <dbReference type="SMART" id="SM00858"/>
    </source>
</evidence>
<feature type="chain" id="PRO_5045011874" description="Flagella basal body P-ring formation protein FlgA" evidence="4">
    <location>
        <begin position="33"/>
        <end position="246"/>
    </location>
</feature>
<sequence>MSLCLRFARLLPRRLRGGLALAVLVAAPVAWAQDMALGDLQVLAQRWVRDTVAKTNADNPGLRMESTVGALDSRLRLAVCGNVEAYVPPGARLWGRSRVGLRCADGIGRWNVSLPVVVKAVGPAWVLKSQVAAGATLAESDVIEAEVDWAEEPSAVLQERPLWVGQTATRLLSAGQALRQGMVKPAQVFQAGASVRVVAQGPGFQVSSDAQALSAGVVGQQARVRMDNGRVTSGMVLDVRTVRIDL</sequence>
<evidence type="ECO:0000256" key="4">
    <source>
        <dbReference type="RuleBase" id="RU362063"/>
    </source>
</evidence>
<organism evidence="6 7">
    <name type="scientific">Rhodoferax saidenbachensis</name>
    <dbReference type="NCBI Taxonomy" id="1484693"/>
    <lineage>
        <taxon>Bacteria</taxon>
        <taxon>Pseudomonadati</taxon>
        <taxon>Pseudomonadota</taxon>
        <taxon>Betaproteobacteria</taxon>
        <taxon>Burkholderiales</taxon>
        <taxon>Comamonadaceae</taxon>
        <taxon>Rhodoferax</taxon>
    </lineage>
</organism>
<comment type="function">
    <text evidence="4">Involved in the assembly process of the P-ring formation. It may associate with FlgF on the rod constituting a structure essential for the P-ring assembly or may act as a modulator protein for the P-ring assembly.</text>
</comment>
<dbReference type="Pfam" id="PF17656">
    <property type="entry name" value="ChapFlgA_N"/>
    <property type="match status" value="1"/>
</dbReference>
<evidence type="ECO:0000256" key="1">
    <source>
        <dbReference type="ARBA" id="ARBA00004418"/>
    </source>
</evidence>
<feature type="domain" description="SAF" evidence="5">
    <location>
        <begin position="122"/>
        <end position="184"/>
    </location>
</feature>
<evidence type="ECO:0000256" key="3">
    <source>
        <dbReference type="ARBA" id="ARBA00022764"/>
    </source>
</evidence>
<dbReference type="EMBL" id="JAVDXO010000012">
    <property type="protein sequence ID" value="MDR7308550.1"/>
    <property type="molecule type" value="Genomic_DNA"/>
</dbReference>
<dbReference type="Pfam" id="PF13144">
    <property type="entry name" value="ChapFlgA"/>
    <property type="match status" value="1"/>
</dbReference>
<dbReference type="CDD" id="cd11614">
    <property type="entry name" value="SAF_CpaB_FlgA_like"/>
    <property type="match status" value="1"/>
</dbReference>
<feature type="signal peptide" evidence="4">
    <location>
        <begin position="1"/>
        <end position="32"/>
    </location>
</feature>
<keyword evidence="6" id="KW-0282">Flagellum</keyword>
<keyword evidence="6" id="KW-0969">Cilium</keyword>
<dbReference type="InterPro" id="IPR039246">
    <property type="entry name" value="Flagellar_FlgA"/>
</dbReference>
<proteinExistence type="inferred from homology"/>
<dbReference type="Proteomes" id="UP001268089">
    <property type="component" value="Unassembled WGS sequence"/>
</dbReference>
<dbReference type="RefSeq" id="WP_310346011.1">
    <property type="nucleotide sequence ID" value="NZ_JAVDXO010000012.1"/>
</dbReference>
<accession>A0ABU1ZSN6</accession>
<dbReference type="NCBIfam" id="TIGR03170">
    <property type="entry name" value="flgA_cterm"/>
    <property type="match status" value="1"/>
</dbReference>
<keyword evidence="2 4" id="KW-0732">Signal</keyword>